<organism evidence="1 2">
    <name type="scientific">Marine Group I thaumarchaeote SCGC AAA799-E16</name>
    <dbReference type="NCBI Taxonomy" id="1502292"/>
    <lineage>
        <taxon>Archaea</taxon>
        <taxon>Nitrososphaerota</taxon>
        <taxon>Marine Group I</taxon>
    </lineage>
</organism>
<dbReference type="EMBL" id="JNVL01000013">
    <property type="protein sequence ID" value="KER06233.1"/>
    <property type="molecule type" value="Genomic_DNA"/>
</dbReference>
<name>A0A081S5N0_9ARCH</name>
<sequence length="227" mass="27024">MNIEKAIDDCEIYLKQIKQHEPDPFYVNHFFSEFIDSANNVLDGIFEEANRDFGLFITEEISYEKFLEKAKSKNDLKAIKFSEWYIDKFEQEHKNRFPKAIKKICELKNKHNKLPEIKIMIRARDRYENDINQQIMVGLSNEKLRSKEELQIEINRQLPVFLEVINNKRSKNNEPSVNENQITTSVFTDIEDVSEIEIVYASEIYIPVLIRLVEESRKKIKELTSWD</sequence>
<accession>A0A081S5N0</accession>
<dbReference type="AlphaFoldDB" id="A0A081S5N0"/>
<protein>
    <submittedName>
        <fullName evidence="1">Uncharacterized protein</fullName>
    </submittedName>
</protein>
<dbReference type="PATRIC" id="fig|1502292.3.peg.998"/>
<reference evidence="1 2" key="1">
    <citation type="submission" date="2014-06" db="EMBL/GenBank/DDBJ databases">
        <authorList>
            <person name="Ngugi D.K."/>
            <person name="Blom J."/>
            <person name="Alam I."/>
            <person name="Rashid M."/>
            <person name="Ba Alawi W."/>
            <person name="Zhang G."/>
            <person name="Hikmawan T."/>
            <person name="Guan Y."/>
            <person name="Antunes A."/>
            <person name="Siam R."/>
            <person name="Eldorry H."/>
            <person name="Bajic V."/>
            <person name="Stingl U."/>
        </authorList>
    </citation>
    <scope>NUCLEOTIDE SEQUENCE [LARGE SCALE GENOMIC DNA]</scope>
    <source>
        <strain evidence="1">SCGC AAA799-E16</strain>
    </source>
</reference>
<dbReference type="Proteomes" id="UP000028027">
    <property type="component" value="Unassembled WGS sequence"/>
</dbReference>
<evidence type="ECO:0000313" key="2">
    <source>
        <dbReference type="Proteomes" id="UP000028027"/>
    </source>
</evidence>
<comment type="caution">
    <text evidence="1">The sequence shown here is derived from an EMBL/GenBank/DDBJ whole genome shotgun (WGS) entry which is preliminary data.</text>
</comment>
<gene>
    <name evidence="1" type="ORF">AAA799E16_01079</name>
</gene>
<keyword evidence="2" id="KW-1185">Reference proteome</keyword>
<proteinExistence type="predicted"/>
<evidence type="ECO:0000313" key="1">
    <source>
        <dbReference type="EMBL" id="KER06233.1"/>
    </source>
</evidence>